<comment type="caution">
    <text evidence="2">The sequence shown here is derived from an EMBL/GenBank/DDBJ whole genome shotgun (WGS) entry which is preliminary data.</text>
</comment>
<gene>
    <name evidence="2" type="ORF">KSP39_PZI000082</name>
</gene>
<dbReference type="Gene3D" id="1.20.1280.50">
    <property type="match status" value="1"/>
</dbReference>
<accession>A0AAP0GG32</accession>
<sequence>MESEWESGRQSRWGNLPPDLILSIAGRVFLPDVVRARGVCRQWAQVLRKPCSLPAAAATFPFLILSSEHGEQSESCNLLSLPESCCYRVSPLPEIRNRRIIGSNGNWLVTLNLALEPRLLNPFTREEAPLPSLMAIPDPEYRCMCVPLESISTWVGFYYEDDAQQSSPTPYPMNLFRDLCIRKIVPSSDDNGPPTAIVAAYGFECAVRLALARPGDCAWTLVPLPLSLNKDGVSDVVHNSKDGRFYAVSRREVVLAFHPDNPEHITIISTAPCSCDEKRYLVFSSDNLLMVERYQSSIFRPNKCSDAFQVYKINMQREEGDLTFTDTGQHLSGRCLMLGNNHSISLSQEQVPGLKENCIYFTDDYPDDLSQHYRDHPPDVGVFDMELRTFDRFLPDYSSYTWPPPIWEVYGKELGFSEAAIL</sequence>
<dbReference type="InterPro" id="IPR036047">
    <property type="entry name" value="F-box-like_dom_sf"/>
</dbReference>
<dbReference type="Proteomes" id="UP001418222">
    <property type="component" value="Unassembled WGS sequence"/>
</dbReference>
<dbReference type="SUPFAM" id="SSF81383">
    <property type="entry name" value="F-box domain"/>
    <property type="match status" value="1"/>
</dbReference>
<evidence type="ECO:0000313" key="3">
    <source>
        <dbReference type="Proteomes" id="UP001418222"/>
    </source>
</evidence>
<dbReference type="PANTHER" id="PTHR44586:SF25">
    <property type="entry name" value="(WILD MALAYSIAN BANANA) HYPOTHETICAL PROTEIN"/>
    <property type="match status" value="1"/>
</dbReference>
<protein>
    <submittedName>
        <fullName evidence="2">F-box protein</fullName>
    </submittedName>
</protein>
<dbReference type="PANTHER" id="PTHR44586">
    <property type="entry name" value="F-BOX DOMAIN CONTAINING PROTEIN, EXPRESSED"/>
    <property type="match status" value="1"/>
</dbReference>
<name>A0AAP0GG32_9ASPA</name>
<reference evidence="2 3" key="1">
    <citation type="journal article" date="2022" name="Nat. Plants">
        <title>Genomes of leafy and leafless Platanthera orchids illuminate the evolution of mycoheterotrophy.</title>
        <authorList>
            <person name="Li M.H."/>
            <person name="Liu K.W."/>
            <person name="Li Z."/>
            <person name="Lu H.C."/>
            <person name="Ye Q.L."/>
            <person name="Zhang D."/>
            <person name="Wang J.Y."/>
            <person name="Li Y.F."/>
            <person name="Zhong Z.M."/>
            <person name="Liu X."/>
            <person name="Yu X."/>
            <person name="Liu D.K."/>
            <person name="Tu X.D."/>
            <person name="Liu B."/>
            <person name="Hao Y."/>
            <person name="Liao X.Y."/>
            <person name="Jiang Y.T."/>
            <person name="Sun W.H."/>
            <person name="Chen J."/>
            <person name="Chen Y.Q."/>
            <person name="Ai Y."/>
            <person name="Zhai J.W."/>
            <person name="Wu S.S."/>
            <person name="Zhou Z."/>
            <person name="Hsiao Y.Y."/>
            <person name="Wu W.L."/>
            <person name="Chen Y.Y."/>
            <person name="Lin Y.F."/>
            <person name="Hsu J.L."/>
            <person name="Li C.Y."/>
            <person name="Wang Z.W."/>
            <person name="Zhao X."/>
            <person name="Zhong W.Y."/>
            <person name="Ma X.K."/>
            <person name="Ma L."/>
            <person name="Huang J."/>
            <person name="Chen G.Z."/>
            <person name="Huang M.Z."/>
            <person name="Huang L."/>
            <person name="Peng D.H."/>
            <person name="Luo Y.B."/>
            <person name="Zou S.Q."/>
            <person name="Chen S.P."/>
            <person name="Lan S."/>
            <person name="Tsai W.C."/>
            <person name="Van de Peer Y."/>
            <person name="Liu Z.J."/>
        </authorList>
    </citation>
    <scope>NUCLEOTIDE SEQUENCE [LARGE SCALE GENOMIC DNA]</scope>
    <source>
        <strain evidence="2">Lor287</strain>
    </source>
</reference>
<organism evidence="2 3">
    <name type="scientific">Platanthera zijinensis</name>
    <dbReference type="NCBI Taxonomy" id="2320716"/>
    <lineage>
        <taxon>Eukaryota</taxon>
        <taxon>Viridiplantae</taxon>
        <taxon>Streptophyta</taxon>
        <taxon>Embryophyta</taxon>
        <taxon>Tracheophyta</taxon>
        <taxon>Spermatophyta</taxon>
        <taxon>Magnoliopsida</taxon>
        <taxon>Liliopsida</taxon>
        <taxon>Asparagales</taxon>
        <taxon>Orchidaceae</taxon>
        <taxon>Orchidoideae</taxon>
        <taxon>Orchideae</taxon>
        <taxon>Orchidinae</taxon>
        <taxon>Platanthera</taxon>
    </lineage>
</organism>
<dbReference type="AlphaFoldDB" id="A0AAP0GG32"/>
<proteinExistence type="predicted"/>
<evidence type="ECO:0000259" key="1">
    <source>
        <dbReference type="SMART" id="SM00256"/>
    </source>
</evidence>
<dbReference type="Pfam" id="PF03478">
    <property type="entry name" value="Beta-prop_KIB1-4"/>
    <property type="match status" value="1"/>
</dbReference>
<dbReference type="InterPro" id="IPR005174">
    <property type="entry name" value="KIB1-4_b-propeller"/>
</dbReference>
<dbReference type="EMBL" id="JBBWWQ010000001">
    <property type="protein sequence ID" value="KAK8957451.1"/>
    <property type="molecule type" value="Genomic_DNA"/>
</dbReference>
<dbReference type="SMART" id="SM00256">
    <property type="entry name" value="FBOX"/>
    <property type="match status" value="1"/>
</dbReference>
<dbReference type="InterPro" id="IPR001810">
    <property type="entry name" value="F-box_dom"/>
</dbReference>
<keyword evidence="3" id="KW-1185">Reference proteome</keyword>
<dbReference type="Pfam" id="PF12937">
    <property type="entry name" value="F-box-like"/>
    <property type="match status" value="1"/>
</dbReference>
<evidence type="ECO:0000313" key="2">
    <source>
        <dbReference type="EMBL" id="KAK8957451.1"/>
    </source>
</evidence>
<feature type="domain" description="F-box" evidence="1">
    <location>
        <begin position="16"/>
        <end position="56"/>
    </location>
</feature>